<evidence type="ECO:0000313" key="2">
    <source>
        <dbReference type="Proteomes" id="UP000031561"/>
    </source>
</evidence>
<dbReference type="AlphaFoldDB" id="A0ABD4T958"/>
<dbReference type="RefSeq" id="WP_166277560.1">
    <property type="nucleotide sequence ID" value="NZ_JTHE03000109.1"/>
</dbReference>
<evidence type="ECO:0000313" key="1">
    <source>
        <dbReference type="EMBL" id="MCM1984979.1"/>
    </source>
</evidence>
<proteinExistence type="predicted"/>
<keyword evidence="2" id="KW-1185">Reference proteome</keyword>
<protein>
    <recommendedName>
        <fullName evidence="3">Transposase</fullName>
    </recommendedName>
</protein>
<reference evidence="1 2" key="1">
    <citation type="journal article" date="2015" name="Genome Announc.">
        <title>Draft Genome Sequence of Filamentous Marine Cyanobacterium Lyngbya confervoides Strain BDU141951.</title>
        <authorList>
            <person name="Chandrababunaidu M.M."/>
            <person name="Sen D."/>
            <person name="Tripathy S."/>
        </authorList>
    </citation>
    <scope>NUCLEOTIDE SEQUENCE [LARGE SCALE GENOMIC DNA]</scope>
    <source>
        <strain evidence="1 2">BDU141951</strain>
    </source>
</reference>
<sequence length="84" mass="9317">MENHYPVYSSKCGHPLTGKNEAAMRYRKAMKQWLSDRANSTIAKEDSSSGSKAVQTSHQLRKIEPALWLCTGMASPPPTDLIPN</sequence>
<dbReference type="Proteomes" id="UP000031561">
    <property type="component" value="Unassembled WGS sequence"/>
</dbReference>
<organism evidence="1 2">
    <name type="scientific">Lyngbya confervoides BDU141951</name>
    <dbReference type="NCBI Taxonomy" id="1574623"/>
    <lineage>
        <taxon>Bacteria</taxon>
        <taxon>Bacillati</taxon>
        <taxon>Cyanobacteriota</taxon>
        <taxon>Cyanophyceae</taxon>
        <taxon>Oscillatoriophycideae</taxon>
        <taxon>Oscillatoriales</taxon>
        <taxon>Microcoleaceae</taxon>
        <taxon>Lyngbya</taxon>
    </lineage>
</organism>
<name>A0ABD4T958_9CYAN</name>
<comment type="caution">
    <text evidence="1">The sequence shown here is derived from an EMBL/GenBank/DDBJ whole genome shotgun (WGS) entry which is preliminary data.</text>
</comment>
<accession>A0ABD4T958</accession>
<dbReference type="EMBL" id="JTHE03000109">
    <property type="protein sequence ID" value="MCM1984979.1"/>
    <property type="molecule type" value="Genomic_DNA"/>
</dbReference>
<gene>
    <name evidence="1" type="ORF">QQ91_0019345</name>
</gene>
<evidence type="ECO:0008006" key="3">
    <source>
        <dbReference type="Google" id="ProtNLM"/>
    </source>
</evidence>